<dbReference type="InterPro" id="IPR002575">
    <property type="entry name" value="Aminoglycoside_PTrfase"/>
</dbReference>
<evidence type="ECO:0000259" key="1">
    <source>
        <dbReference type="Pfam" id="PF01636"/>
    </source>
</evidence>
<accession>W4QE25</accession>
<protein>
    <submittedName>
        <fullName evidence="2">CotS-related protein</fullName>
    </submittedName>
</protein>
<dbReference type="Gene3D" id="3.90.1200.10">
    <property type="match status" value="1"/>
</dbReference>
<dbReference type="Pfam" id="PF01636">
    <property type="entry name" value="APH"/>
    <property type="match status" value="1"/>
</dbReference>
<gene>
    <name evidence="2" type="ORF">JCM9152_1604</name>
</gene>
<dbReference type="InterPro" id="IPR014253">
    <property type="entry name" value="Spore_coat_YsxE"/>
</dbReference>
<proteinExistence type="predicted"/>
<reference evidence="2" key="1">
    <citation type="journal article" date="2014" name="Genome Announc.">
        <title>Draft Genome Sequences of Three Alkaliphilic Bacillus Strains, Bacillus wakoensis JCM 9140T, Bacillus akibai JCM 9157T, and Bacillus hemicellulosilyticus JCM 9152T.</title>
        <authorList>
            <person name="Yuki M."/>
            <person name="Oshima K."/>
            <person name="Suda W."/>
            <person name="Oshida Y."/>
            <person name="Kitamura K."/>
            <person name="Iida T."/>
            <person name="Hattori M."/>
            <person name="Ohkuma M."/>
        </authorList>
    </citation>
    <scope>NUCLEOTIDE SEQUENCE [LARGE SCALE GENOMIC DNA]</scope>
    <source>
        <strain evidence="2">JCM 9152</strain>
    </source>
</reference>
<evidence type="ECO:0000313" key="3">
    <source>
        <dbReference type="Proteomes" id="UP000018895"/>
    </source>
</evidence>
<dbReference type="PANTHER" id="PTHR39179:SF3">
    <property type="entry name" value="COTS-RELATED PROTEIN"/>
    <property type="match status" value="1"/>
</dbReference>
<dbReference type="STRING" id="1236971.JCM9152_1604"/>
<dbReference type="EMBL" id="BAUU01000009">
    <property type="protein sequence ID" value="GAE30207.1"/>
    <property type="molecule type" value="Genomic_DNA"/>
</dbReference>
<dbReference type="NCBIfam" id="TIGR02904">
    <property type="entry name" value="spore_ysxE"/>
    <property type="match status" value="1"/>
</dbReference>
<keyword evidence="3" id="KW-1185">Reference proteome</keyword>
<dbReference type="PANTHER" id="PTHR39179">
    <property type="entry name" value="SPORE COAT PROTEIN I"/>
    <property type="match status" value="1"/>
</dbReference>
<evidence type="ECO:0000313" key="2">
    <source>
        <dbReference type="EMBL" id="GAE30207.1"/>
    </source>
</evidence>
<dbReference type="GO" id="GO:0042601">
    <property type="term" value="C:endospore-forming forespore"/>
    <property type="evidence" value="ECO:0007669"/>
    <property type="project" value="TreeGrafter"/>
</dbReference>
<feature type="domain" description="Aminoglycoside phosphotransferase" evidence="1">
    <location>
        <begin position="26"/>
        <end position="244"/>
    </location>
</feature>
<dbReference type="OrthoDB" id="2379727at2"/>
<comment type="caution">
    <text evidence="2">The sequence shown here is derived from an EMBL/GenBank/DDBJ whole genome shotgun (WGS) entry which is preliminary data.</text>
</comment>
<name>W4QE25_9BACI</name>
<dbReference type="SUPFAM" id="SSF56112">
    <property type="entry name" value="Protein kinase-like (PK-like)"/>
    <property type="match status" value="1"/>
</dbReference>
<sequence length="332" mass="39780">MSYESILYYYDLYPQEIEELGKIKKVTTNRGVFALKESNISRHQADEFIHSLKKLTKHGYNRLVPVLPTKYGEYTVSTNHHTYYVMPWIEPVEYTARESMEEKLASQLGAIHRLTVKTQPFLRENVDQSYNQLLQRWELRRLELTRFADQAEKRTYMSPFELTFLTHAYMLDQMAETAKEHLKKWYELCLEKETYRTVLCHGRMQRSHAIFNTENEPLLLNFERAAIDTPARELASFCRYSFSKGYWSDDDILTWFMRYEGHLPLLEEEKYLTCAYLNFPEPIAYAVEAYVHSHRSMKELEHVQRLEKRLMSMRRVQRITQKLIIVPDEEKQ</sequence>
<dbReference type="InterPro" id="IPR011009">
    <property type="entry name" value="Kinase-like_dom_sf"/>
</dbReference>
<organism evidence="2 3">
    <name type="scientific">Halalkalibacter hemicellulosilyticusJCM 9152</name>
    <dbReference type="NCBI Taxonomy" id="1236971"/>
    <lineage>
        <taxon>Bacteria</taxon>
        <taxon>Bacillati</taxon>
        <taxon>Bacillota</taxon>
        <taxon>Bacilli</taxon>
        <taxon>Bacillales</taxon>
        <taxon>Bacillaceae</taxon>
        <taxon>Halalkalibacter</taxon>
    </lineage>
</organism>
<dbReference type="AlphaFoldDB" id="W4QE25"/>
<dbReference type="Gene3D" id="3.30.200.20">
    <property type="entry name" value="Phosphorylase Kinase, domain 1"/>
    <property type="match status" value="1"/>
</dbReference>
<dbReference type="RefSeq" id="WP_035342645.1">
    <property type="nucleotide sequence ID" value="NZ_BAUU01000009.1"/>
</dbReference>
<dbReference type="InterPro" id="IPR047175">
    <property type="entry name" value="CotS-like"/>
</dbReference>
<dbReference type="Proteomes" id="UP000018895">
    <property type="component" value="Unassembled WGS sequence"/>
</dbReference>